<gene>
    <name evidence="2" type="ORF">g.170876</name>
</gene>
<protein>
    <submittedName>
        <fullName evidence="2">Uncharacterized protein</fullName>
    </submittedName>
</protein>
<dbReference type="AlphaFoldDB" id="A0A2S2PJU5"/>
<organism evidence="2">
    <name type="scientific">Schizaphis graminum</name>
    <name type="common">Green bug aphid</name>
    <dbReference type="NCBI Taxonomy" id="13262"/>
    <lineage>
        <taxon>Eukaryota</taxon>
        <taxon>Metazoa</taxon>
        <taxon>Ecdysozoa</taxon>
        <taxon>Arthropoda</taxon>
        <taxon>Hexapoda</taxon>
        <taxon>Insecta</taxon>
        <taxon>Pterygota</taxon>
        <taxon>Neoptera</taxon>
        <taxon>Paraneoptera</taxon>
        <taxon>Hemiptera</taxon>
        <taxon>Sternorrhyncha</taxon>
        <taxon>Aphidomorpha</taxon>
        <taxon>Aphidoidea</taxon>
        <taxon>Aphididae</taxon>
        <taxon>Aphidini</taxon>
        <taxon>Schizaphis</taxon>
    </lineage>
</organism>
<dbReference type="EMBL" id="GGMR01016537">
    <property type="protein sequence ID" value="MBY29156.1"/>
    <property type="molecule type" value="Transcribed_RNA"/>
</dbReference>
<evidence type="ECO:0000256" key="1">
    <source>
        <dbReference type="SAM" id="Phobius"/>
    </source>
</evidence>
<evidence type="ECO:0000313" key="2">
    <source>
        <dbReference type="EMBL" id="MBY29156.1"/>
    </source>
</evidence>
<name>A0A2S2PJU5_SCHGA</name>
<keyword evidence="1" id="KW-1133">Transmembrane helix</keyword>
<proteinExistence type="predicted"/>
<accession>A0A2S2PJU5</accession>
<feature type="transmembrane region" description="Helical" evidence="1">
    <location>
        <begin position="20"/>
        <end position="37"/>
    </location>
</feature>
<keyword evidence="1" id="KW-0472">Membrane</keyword>
<reference evidence="2" key="1">
    <citation type="submission" date="2018-04" db="EMBL/GenBank/DDBJ databases">
        <title>Transcriptome of Schizaphis graminum biotype I.</title>
        <authorList>
            <person name="Scully E.D."/>
            <person name="Geib S.M."/>
            <person name="Palmer N.A."/>
            <person name="Koch K."/>
            <person name="Bradshaw J."/>
            <person name="Heng-Moss T."/>
            <person name="Sarath G."/>
        </authorList>
    </citation>
    <scope>NUCLEOTIDE SEQUENCE</scope>
</reference>
<sequence length="115" mass="13812">MLVIVLFFYFCFDANDARRAAFSIYGFFFLVLEFVFLRRTSVAVFDRENANTRGGRVKHDKFNFDRFCVSQRCSCTWRFWPAKSDYKIVYNNNNFFFLLSRVGRRRPPRGRSTIL</sequence>
<keyword evidence="1" id="KW-0812">Transmembrane</keyword>